<dbReference type="Proteomes" id="UP001054837">
    <property type="component" value="Unassembled WGS sequence"/>
</dbReference>
<name>A0AAV4VSG0_9ARAC</name>
<gene>
    <name evidence="2" type="ORF">CDAR_535501</name>
</gene>
<dbReference type="AlphaFoldDB" id="A0AAV4VSG0"/>
<evidence type="ECO:0000256" key="1">
    <source>
        <dbReference type="SAM" id="SignalP"/>
    </source>
</evidence>
<sequence length="110" mass="12730">MGKKSYIALKNQNCKLTLLFCLLILTRKQRVADFAFFGISSEVTKQKRCVALEYQNCKPTLFFCLLILNRKQRVADFAFFGISSEGEIKELPSEEEIRRRCIAASWDPSR</sequence>
<dbReference type="EMBL" id="BPLQ01013576">
    <property type="protein sequence ID" value="GIY73212.1"/>
    <property type="molecule type" value="Genomic_DNA"/>
</dbReference>
<accession>A0AAV4VSG0</accession>
<comment type="caution">
    <text evidence="2">The sequence shown here is derived from an EMBL/GenBank/DDBJ whole genome shotgun (WGS) entry which is preliminary data.</text>
</comment>
<feature type="chain" id="PRO_5043416666" evidence="1">
    <location>
        <begin position="29"/>
        <end position="110"/>
    </location>
</feature>
<organism evidence="2 3">
    <name type="scientific">Caerostris darwini</name>
    <dbReference type="NCBI Taxonomy" id="1538125"/>
    <lineage>
        <taxon>Eukaryota</taxon>
        <taxon>Metazoa</taxon>
        <taxon>Ecdysozoa</taxon>
        <taxon>Arthropoda</taxon>
        <taxon>Chelicerata</taxon>
        <taxon>Arachnida</taxon>
        <taxon>Araneae</taxon>
        <taxon>Araneomorphae</taxon>
        <taxon>Entelegynae</taxon>
        <taxon>Araneoidea</taxon>
        <taxon>Araneidae</taxon>
        <taxon>Caerostris</taxon>
    </lineage>
</organism>
<proteinExistence type="predicted"/>
<evidence type="ECO:0000313" key="2">
    <source>
        <dbReference type="EMBL" id="GIY73212.1"/>
    </source>
</evidence>
<keyword evidence="1" id="KW-0732">Signal</keyword>
<protein>
    <submittedName>
        <fullName evidence="2">Uncharacterized protein</fullName>
    </submittedName>
</protein>
<feature type="signal peptide" evidence="1">
    <location>
        <begin position="1"/>
        <end position="28"/>
    </location>
</feature>
<keyword evidence="3" id="KW-1185">Reference proteome</keyword>
<reference evidence="2 3" key="1">
    <citation type="submission" date="2021-06" db="EMBL/GenBank/DDBJ databases">
        <title>Caerostris darwini draft genome.</title>
        <authorList>
            <person name="Kono N."/>
            <person name="Arakawa K."/>
        </authorList>
    </citation>
    <scope>NUCLEOTIDE SEQUENCE [LARGE SCALE GENOMIC DNA]</scope>
</reference>
<evidence type="ECO:0000313" key="3">
    <source>
        <dbReference type="Proteomes" id="UP001054837"/>
    </source>
</evidence>